<dbReference type="Ensembl" id="ENSAMXT00005046916.1">
    <property type="protein sequence ID" value="ENSAMXP00005043146.1"/>
    <property type="gene ID" value="ENSAMXG00005020099.1"/>
</dbReference>
<dbReference type="InterPro" id="IPR028237">
    <property type="entry name" value="PRR15"/>
</dbReference>
<evidence type="ECO:0000256" key="2">
    <source>
        <dbReference type="SAM" id="MobiDB-lite"/>
    </source>
</evidence>
<feature type="compositionally biased region" description="Polar residues" evidence="2">
    <location>
        <begin position="48"/>
        <end position="59"/>
    </location>
</feature>
<dbReference type="Pfam" id="PF15321">
    <property type="entry name" value="ATAD4"/>
    <property type="match status" value="1"/>
</dbReference>
<sequence>MSDSFLSQFMAERYPWWKSLTGRKKNNILKETVVQQETNNGEVKPSAKQGTESQNNSNETYDDSQLEPVFNENTCRRNLRVSRSGRFKEKSRVRGTLPASGGFYETNTPQAVAK</sequence>
<organism evidence="3 4">
    <name type="scientific">Astyanax mexicanus</name>
    <name type="common">Blind cave fish</name>
    <name type="synonym">Astyanax fasciatus mexicanus</name>
    <dbReference type="NCBI Taxonomy" id="7994"/>
    <lineage>
        <taxon>Eukaryota</taxon>
        <taxon>Metazoa</taxon>
        <taxon>Chordata</taxon>
        <taxon>Craniata</taxon>
        <taxon>Vertebrata</taxon>
        <taxon>Euteleostomi</taxon>
        <taxon>Actinopterygii</taxon>
        <taxon>Neopterygii</taxon>
        <taxon>Teleostei</taxon>
        <taxon>Ostariophysi</taxon>
        <taxon>Characiformes</taxon>
        <taxon>Characoidei</taxon>
        <taxon>Acestrorhamphidae</taxon>
        <taxon>Acestrorhamphinae</taxon>
        <taxon>Astyanax</taxon>
    </lineage>
</organism>
<evidence type="ECO:0000313" key="3">
    <source>
        <dbReference type="Ensembl" id="ENSAMXP00005043146.1"/>
    </source>
</evidence>
<dbReference type="Proteomes" id="UP000694621">
    <property type="component" value="Unplaced"/>
</dbReference>
<dbReference type="PANTHER" id="PTHR14581:SF4">
    <property type="entry name" value="PROLINE-RICH PROTEIN 15"/>
    <property type="match status" value="1"/>
</dbReference>
<proteinExistence type="inferred from homology"/>
<comment type="similarity">
    <text evidence="1">Belongs to the PRR15 family.</text>
</comment>
<evidence type="ECO:0000313" key="4">
    <source>
        <dbReference type="Proteomes" id="UP000694621"/>
    </source>
</evidence>
<dbReference type="PANTHER" id="PTHR14581">
    <property type="match status" value="1"/>
</dbReference>
<dbReference type="OrthoDB" id="9924851at2759"/>
<reference evidence="3" key="1">
    <citation type="submission" date="2025-08" db="UniProtKB">
        <authorList>
            <consortium name="Ensembl"/>
        </authorList>
    </citation>
    <scope>IDENTIFICATION</scope>
</reference>
<protein>
    <submittedName>
        <fullName evidence="3">Si:dkeyp-86h10.3</fullName>
    </submittedName>
</protein>
<accession>A0A8B9L3C0</accession>
<dbReference type="AlphaFoldDB" id="A0A8B9L3C0"/>
<evidence type="ECO:0000256" key="1">
    <source>
        <dbReference type="ARBA" id="ARBA00010096"/>
    </source>
</evidence>
<name>A0A8B9L3C0_ASTMX</name>
<feature type="region of interest" description="Disordered" evidence="2">
    <location>
        <begin position="34"/>
        <end position="114"/>
    </location>
</feature>
<feature type="compositionally biased region" description="Polar residues" evidence="2">
    <location>
        <begin position="105"/>
        <end position="114"/>
    </location>
</feature>